<accession>A0A655FF20</accession>
<evidence type="ECO:0000313" key="2">
    <source>
        <dbReference type="Proteomes" id="UP000044938"/>
    </source>
</evidence>
<proteinExistence type="predicted"/>
<gene>
    <name evidence="1" type="ORF">ERS007720_01736</name>
</gene>
<dbReference type="AlphaFoldDB" id="A0A655FF20"/>
<sequence length="68" mass="6749">MVSTSPTPVLDGSPTGANLLLDWRMLIKVTSGATPLKLSLCASGAAAIIPATSVPCASQSAVPSPVKT</sequence>
<reference evidence="1 2" key="1">
    <citation type="submission" date="2015-03" db="EMBL/GenBank/DDBJ databases">
        <authorList>
            <consortium name="Pathogen Informatics"/>
        </authorList>
    </citation>
    <scope>NUCLEOTIDE SEQUENCE [LARGE SCALE GENOMIC DNA]</scope>
    <source>
        <strain evidence="1 2">M09401471</strain>
    </source>
</reference>
<protein>
    <submittedName>
        <fullName evidence="1">Uncharacterized protein</fullName>
    </submittedName>
</protein>
<dbReference type="Proteomes" id="UP000044938">
    <property type="component" value="Unassembled WGS sequence"/>
</dbReference>
<name>A0A655FF20_MYCTX</name>
<organism evidence="1 2">
    <name type="scientific">Mycobacterium tuberculosis</name>
    <dbReference type="NCBI Taxonomy" id="1773"/>
    <lineage>
        <taxon>Bacteria</taxon>
        <taxon>Bacillati</taxon>
        <taxon>Actinomycetota</taxon>
        <taxon>Actinomycetes</taxon>
        <taxon>Mycobacteriales</taxon>
        <taxon>Mycobacteriaceae</taxon>
        <taxon>Mycobacterium</taxon>
        <taxon>Mycobacterium tuberculosis complex</taxon>
    </lineage>
</organism>
<dbReference type="EMBL" id="CSAJ01000186">
    <property type="protein sequence ID" value="COW11571.1"/>
    <property type="molecule type" value="Genomic_DNA"/>
</dbReference>
<evidence type="ECO:0000313" key="1">
    <source>
        <dbReference type="EMBL" id="COW11571.1"/>
    </source>
</evidence>